<name>A0A371J4D5_9FIRM</name>
<keyword evidence="5 6" id="KW-0449">Lipoprotein</keyword>
<gene>
    <name evidence="9" type="ORF">CHL78_008745</name>
</gene>
<sequence>MKLKKIVTLALTSVVALSIVGCSSSAADEDKTIKVGASSTPHAEILETIKPKLEEEGYKLEIKVMDDYVLPNTGVADGSLDANFFQHVPFLEQTIEERKLDLTYTAKVHLEPIGFYSEKVKSIEEIKDGAKIAIPNDVTNGARALKLLADNGLIEIKDGENITVKDITSNPKNIEIIEMNAEMIASTLSDVDGAVINTNYALSAKLNPKKDALVLESTDSPYSNILACREDNKDSDKIKALTKALTSDEVRTFIEEKYEGSILPSF</sequence>
<organism evidence="9 10">
    <name type="scientific">Romboutsia weinsteinii</name>
    <dbReference type="NCBI Taxonomy" id="2020949"/>
    <lineage>
        <taxon>Bacteria</taxon>
        <taxon>Bacillati</taxon>
        <taxon>Bacillota</taxon>
        <taxon>Clostridia</taxon>
        <taxon>Peptostreptococcales</taxon>
        <taxon>Peptostreptococcaceae</taxon>
        <taxon>Romboutsia</taxon>
    </lineage>
</organism>
<comment type="similarity">
    <text evidence="6">Belongs to the nlpA lipoprotein family.</text>
</comment>
<evidence type="ECO:0000313" key="10">
    <source>
        <dbReference type="Proteomes" id="UP000215694"/>
    </source>
</evidence>
<dbReference type="PANTHER" id="PTHR30429">
    <property type="entry name" value="D-METHIONINE-BINDING LIPOPROTEIN METQ"/>
    <property type="match status" value="1"/>
</dbReference>
<dbReference type="InterPro" id="IPR004872">
    <property type="entry name" value="Lipoprotein_NlpA"/>
</dbReference>
<dbReference type="PANTHER" id="PTHR30429:SF0">
    <property type="entry name" value="METHIONINE-BINDING LIPOPROTEIN METQ"/>
    <property type="match status" value="1"/>
</dbReference>
<keyword evidence="10" id="KW-1185">Reference proteome</keyword>
<feature type="signal peptide" evidence="8">
    <location>
        <begin position="1"/>
        <end position="26"/>
    </location>
</feature>
<dbReference type="Proteomes" id="UP000215694">
    <property type="component" value="Unassembled WGS sequence"/>
</dbReference>
<evidence type="ECO:0000256" key="7">
    <source>
        <dbReference type="PIRSR" id="PIRSR002854-1"/>
    </source>
</evidence>
<comment type="subcellular location">
    <subcellularLocation>
        <location evidence="1">Membrane</location>
        <topology evidence="1">Lipid-anchor</topology>
    </subcellularLocation>
</comment>
<dbReference type="PROSITE" id="PS51257">
    <property type="entry name" value="PROKAR_LIPOPROTEIN"/>
    <property type="match status" value="1"/>
</dbReference>
<feature type="chain" id="PRO_5016785998" description="Lipoprotein" evidence="8">
    <location>
        <begin position="27"/>
        <end position="266"/>
    </location>
</feature>
<dbReference type="PIRSF" id="PIRSF002854">
    <property type="entry name" value="MetQ"/>
    <property type="match status" value="1"/>
</dbReference>
<dbReference type="OrthoDB" id="9812878at2"/>
<evidence type="ECO:0000256" key="4">
    <source>
        <dbReference type="ARBA" id="ARBA00023139"/>
    </source>
</evidence>
<evidence type="ECO:0000256" key="2">
    <source>
        <dbReference type="ARBA" id="ARBA00022729"/>
    </source>
</evidence>
<proteinExistence type="inferred from homology"/>
<evidence type="ECO:0000256" key="5">
    <source>
        <dbReference type="ARBA" id="ARBA00023288"/>
    </source>
</evidence>
<reference evidence="9 10" key="1">
    <citation type="journal article" date="2017" name="Genome Announc.">
        <title>Draft Genome Sequence of Romboutsia weinsteinii sp. nov. Strain CCRI-19649(T) Isolated from Surface Water.</title>
        <authorList>
            <person name="Maheux A.F."/>
            <person name="Boudreau D.K."/>
            <person name="Berube E."/>
            <person name="Boissinot M."/>
            <person name="Cantin P."/>
            <person name="Raymond F."/>
            <person name="Corbeil J."/>
            <person name="Omar R.F."/>
            <person name="Bergeron M.G."/>
        </authorList>
    </citation>
    <scope>NUCLEOTIDE SEQUENCE [LARGE SCALE GENOMIC DNA]</scope>
    <source>
        <strain evidence="9 10">CCRI-19649</strain>
    </source>
</reference>
<evidence type="ECO:0000313" key="9">
    <source>
        <dbReference type="EMBL" id="RDY27544.1"/>
    </source>
</evidence>
<evidence type="ECO:0000256" key="8">
    <source>
        <dbReference type="SAM" id="SignalP"/>
    </source>
</evidence>
<comment type="caution">
    <text evidence="9">The sequence shown here is derived from an EMBL/GenBank/DDBJ whole genome shotgun (WGS) entry which is preliminary data.</text>
</comment>
<dbReference type="Pfam" id="PF03180">
    <property type="entry name" value="Lipoprotein_9"/>
    <property type="match status" value="1"/>
</dbReference>
<keyword evidence="4" id="KW-0564">Palmitate</keyword>
<dbReference type="RefSeq" id="WP_094365943.1">
    <property type="nucleotide sequence ID" value="NZ_NOJY02000012.1"/>
</dbReference>
<dbReference type="SUPFAM" id="SSF53850">
    <property type="entry name" value="Periplasmic binding protein-like II"/>
    <property type="match status" value="1"/>
</dbReference>
<accession>A0A371J4D5</accession>
<dbReference type="GO" id="GO:0016020">
    <property type="term" value="C:membrane"/>
    <property type="evidence" value="ECO:0007669"/>
    <property type="project" value="UniProtKB-SubCell"/>
</dbReference>
<keyword evidence="2 8" id="KW-0732">Signal</keyword>
<evidence type="ECO:0000256" key="6">
    <source>
        <dbReference type="PIRNR" id="PIRNR002854"/>
    </source>
</evidence>
<dbReference type="Gene3D" id="3.40.190.10">
    <property type="entry name" value="Periplasmic binding protein-like II"/>
    <property type="match status" value="2"/>
</dbReference>
<evidence type="ECO:0000256" key="1">
    <source>
        <dbReference type="ARBA" id="ARBA00004635"/>
    </source>
</evidence>
<evidence type="ECO:0000256" key="3">
    <source>
        <dbReference type="ARBA" id="ARBA00023136"/>
    </source>
</evidence>
<dbReference type="CDD" id="cd13597">
    <property type="entry name" value="PBP2_lipoprotein_Tp32"/>
    <property type="match status" value="1"/>
</dbReference>
<dbReference type="EMBL" id="NOJY02000012">
    <property type="protein sequence ID" value="RDY27544.1"/>
    <property type="molecule type" value="Genomic_DNA"/>
</dbReference>
<dbReference type="AlphaFoldDB" id="A0A371J4D5"/>
<keyword evidence="3" id="KW-0472">Membrane</keyword>
<protein>
    <recommendedName>
        <fullName evidence="6">Lipoprotein</fullName>
    </recommendedName>
</protein>
<feature type="lipid moiety-binding region" description="S-diacylglycerol cysteine" evidence="7">
    <location>
        <position position="22"/>
    </location>
</feature>